<evidence type="ECO:0000313" key="1">
    <source>
        <dbReference type="EMBL" id="AOE49221.1"/>
    </source>
</evidence>
<reference evidence="2" key="1">
    <citation type="submission" date="2015-08" db="EMBL/GenBank/DDBJ databases">
        <authorList>
            <person name="Kim K.M."/>
        </authorList>
    </citation>
    <scope>NUCLEOTIDE SEQUENCE [LARGE SCALE GENOMIC DNA]</scope>
    <source>
        <strain evidence="2">KCTC 23892</strain>
    </source>
</reference>
<dbReference type="PANTHER" id="PTHR43224">
    <property type="entry name" value="AMIDINOTRANSFERASE"/>
    <property type="match status" value="1"/>
</dbReference>
<name>A0A1B3B8W8_9GAMM</name>
<keyword evidence="2" id="KW-1185">Reference proteome</keyword>
<dbReference type="KEGG" id="ksd:KS2013_497"/>
<dbReference type="Proteomes" id="UP000094147">
    <property type="component" value="Chromosome"/>
</dbReference>
<dbReference type="Gene3D" id="3.75.10.10">
    <property type="entry name" value="L-arginine/glycine Amidinotransferase, Chain A"/>
    <property type="match status" value="1"/>
</dbReference>
<proteinExistence type="predicted"/>
<accession>A0A1B3B8W8</accession>
<dbReference type="Pfam" id="PF19420">
    <property type="entry name" value="DDAH_eukar"/>
    <property type="match status" value="1"/>
</dbReference>
<gene>
    <name evidence="1" type="ORF">KS2013_497</name>
</gene>
<dbReference type="EMBL" id="CP012418">
    <property type="protein sequence ID" value="AOE49221.1"/>
    <property type="molecule type" value="Genomic_DNA"/>
</dbReference>
<evidence type="ECO:0000313" key="2">
    <source>
        <dbReference type="Proteomes" id="UP000094147"/>
    </source>
</evidence>
<protein>
    <recommendedName>
        <fullName evidence="3">Amidinotransferase</fullName>
    </recommendedName>
</protein>
<dbReference type="SUPFAM" id="SSF55909">
    <property type="entry name" value="Pentein"/>
    <property type="match status" value="1"/>
</dbReference>
<dbReference type="PANTHER" id="PTHR43224:SF1">
    <property type="entry name" value="AMIDINOTRANSFERASE"/>
    <property type="match status" value="1"/>
</dbReference>
<evidence type="ECO:0008006" key="3">
    <source>
        <dbReference type="Google" id="ProtNLM"/>
    </source>
</evidence>
<dbReference type="PIRSF" id="PIRSF028188">
    <property type="entry name" value="Amdntrnsf_FN0238"/>
    <property type="match status" value="1"/>
</dbReference>
<dbReference type="PATRIC" id="fig|1144748.3.peg.503"/>
<dbReference type="InterPro" id="IPR014541">
    <property type="entry name" value="Amdntrnsf_FN0238"/>
</dbReference>
<dbReference type="RefSeq" id="WP_068989237.1">
    <property type="nucleotide sequence ID" value="NZ_CP012418.1"/>
</dbReference>
<dbReference type="AlphaFoldDB" id="A0A1B3B8W8"/>
<organism evidence="1 2">
    <name type="scientific">Kangiella sediminilitoris</name>
    <dbReference type="NCBI Taxonomy" id="1144748"/>
    <lineage>
        <taxon>Bacteria</taxon>
        <taxon>Pseudomonadati</taxon>
        <taxon>Pseudomonadota</taxon>
        <taxon>Gammaproteobacteria</taxon>
        <taxon>Kangiellales</taxon>
        <taxon>Kangiellaceae</taxon>
        <taxon>Kangiella</taxon>
    </lineage>
</organism>
<dbReference type="NCBIfam" id="NF046062">
    <property type="entry name" value="citrull_CtlX"/>
    <property type="match status" value="1"/>
</dbReference>
<sequence>MSHTTHSIIMVPPTDFHFNEETAQDNEFQNKVEQPHYLVKESALEEFNVMVNQLRDHHLEVLLLNKRQGDPEMPDAVFPNNWFCTRADGSIDIFPMKAANRKQEARLDALTRLLEYNGYNPRVTHDLRQGNQVLEGTGAMVFDHLKGKAYATLSERCEQDLFEQYCRDRGYHPISFHSTSSKGTPFYHTNVMMSVGEQFAVICLESIADAEERESLLSSLHDDNKQIINIDHQQAEQAFCANILQLRNQQNEPVIVMSQTAFQGFDKKQKQQLEAHGRLICCDIKTIETIGGGSARCMVAENFLPKS</sequence>